<comment type="caution">
    <text evidence="8">The sequence shown here is derived from an EMBL/GenBank/DDBJ whole genome shotgun (WGS) entry which is preliminary data.</text>
</comment>
<dbReference type="PROSITE" id="PS51755">
    <property type="entry name" value="OMPR_PHOB"/>
    <property type="match status" value="1"/>
</dbReference>
<dbReference type="SUPFAM" id="SSF48452">
    <property type="entry name" value="TPR-like"/>
    <property type="match status" value="1"/>
</dbReference>
<evidence type="ECO:0000256" key="1">
    <source>
        <dbReference type="ARBA" id="ARBA00005820"/>
    </source>
</evidence>
<dbReference type="InterPro" id="IPR016032">
    <property type="entry name" value="Sig_transdc_resp-reg_C-effctor"/>
</dbReference>
<sequence>MSLSENGRDATPSARKPKQLISLLLLNEDRVVSTESLISEIWDTRPPRSVQTTLQTYVVQVRKLLSEALQIPVGKVARNVLLTRNGGYTLILRDANFDLYRFRSLEQAGMDALEEGDDASAVRIFDQALGLWRGNVLADVEAGRMLEPEVARLEQSRLTVMECRLEIELRRGRHRQSLGELASLTARYDDNENLHALYMLALYRSGYRGKALEKYRSFHKWMRDELGLEPSPRLQRLHHAVLDGDPALDEAAAREDLSAVLSSGRGG</sequence>
<feature type="domain" description="OmpR/PhoB-type" evidence="7">
    <location>
        <begin position="1"/>
        <end position="92"/>
    </location>
</feature>
<dbReference type="InterPro" id="IPR005158">
    <property type="entry name" value="BTAD"/>
</dbReference>
<dbReference type="Pfam" id="PF03704">
    <property type="entry name" value="BTAD"/>
    <property type="match status" value="1"/>
</dbReference>
<gene>
    <name evidence="8" type="ORF">ACKI18_24980</name>
</gene>
<evidence type="ECO:0000256" key="5">
    <source>
        <dbReference type="ARBA" id="ARBA00023163"/>
    </source>
</evidence>
<protein>
    <submittedName>
        <fullName evidence="8">BTAD domain-containing putative transcriptional regulator</fullName>
    </submittedName>
</protein>
<evidence type="ECO:0000313" key="8">
    <source>
        <dbReference type="EMBL" id="MFM9611954.1"/>
    </source>
</evidence>
<dbReference type="Gene3D" id="1.25.40.10">
    <property type="entry name" value="Tetratricopeptide repeat domain"/>
    <property type="match status" value="1"/>
</dbReference>
<dbReference type="InterPro" id="IPR051677">
    <property type="entry name" value="AfsR-DnrI-RedD_regulator"/>
</dbReference>
<dbReference type="EMBL" id="JBJVNI010000013">
    <property type="protein sequence ID" value="MFM9611954.1"/>
    <property type="molecule type" value="Genomic_DNA"/>
</dbReference>
<evidence type="ECO:0000256" key="3">
    <source>
        <dbReference type="ARBA" id="ARBA00023015"/>
    </source>
</evidence>
<evidence type="ECO:0000256" key="2">
    <source>
        <dbReference type="ARBA" id="ARBA00023012"/>
    </source>
</evidence>
<evidence type="ECO:0000313" key="9">
    <source>
        <dbReference type="Proteomes" id="UP001631957"/>
    </source>
</evidence>
<comment type="similarity">
    <text evidence="1">Belongs to the AfsR/DnrI/RedD regulatory family.</text>
</comment>
<dbReference type="RefSeq" id="WP_240001169.1">
    <property type="nucleotide sequence ID" value="NZ_JBJVNI010000013.1"/>
</dbReference>
<organism evidence="8 9">
    <name type="scientific">Streptomyces niveiscabiei</name>
    <dbReference type="NCBI Taxonomy" id="164115"/>
    <lineage>
        <taxon>Bacteria</taxon>
        <taxon>Bacillati</taxon>
        <taxon>Actinomycetota</taxon>
        <taxon>Actinomycetes</taxon>
        <taxon>Kitasatosporales</taxon>
        <taxon>Streptomycetaceae</taxon>
        <taxon>Streptomyces</taxon>
    </lineage>
</organism>
<accession>A0ABW9HV17</accession>
<dbReference type="PANTHER" id="PTHR35807">
    <property type="entry name" value="TRANSCRIPTIONAL REGULATOR REDD-RELATED"/>
    <property type="match status" value="1"/>
</dbReference>
<feature type="DNA-binding region" description="OmpR/PhoB-type" evidence="6">
    <location>
        <begin position="1"/>
        <end position="92"/>
    </location>
</feature>
<keyword evidence="9" id="KW-1185">Reference proteome</keyword>
<keyword evidence="5" id="KW-0804">Transcription</keyword>
<keyword evidence="4 6" id="KW-0238">DNA-binding</keyword>
<keyword evidence="3" id="KW-0805">Transcription regulation</keyword>
<dbReference type="InterPro" id="IPR001867">
    <property type="entry name" value="OmpR/PhoB-type_DNA-bd"/>
</dbReference>
<evidence type="ECO:0000256" key="4">
    <source>
        <dbReference type="ARBA" id="ARBA00023125"/>
    </source>
</evidence>
<evidence type="ECO:0000256" key="6">
    <source>
        <dbReference type="PROSITE-ProRule" id="PRU01091"/>
    </source>
</evidence>
<dbReference type="InterPro" id="IPR011990">
    <property type="entry name" value="TPR-like_helical_dom_sf"/>
</dbReference>
<evidence type="ECO:0000259" key="7">
    <source>
        <dbReference type="PROSITE" id="PS51755"/>
    </source>
</evidence>
<name>A0ABW9HV17_9ACTN</name>
<reference evidence="8 9" key="1">
    <citation type="submission" date="2024-12" db="EMBL/GenBank/DDBJ databases">
        <title>Forecasting of Potato common scab and diversities of Pathogenic streptomyces spp. in china.</title>
        <authorList>
            <person name="Handique U."/>
            <person name="Wu J."/>
        </authorList>
    </citation>
    <scope>NUCLEOTIDE SEQUENCE [LARGE SCALE GENOMIC DNA]</scope>
    <source>
        <strain evidence="8 9">ZRIMU1530</strain>
    </source>
</reference>
<keyword evidence="2" id="KW-0902">Two-component regulatory system</keyword>
<dbReference type="PANTHER" id="PTHR35807:SF1">
    <property type="entry name" value="TRANSCRIPTIONAL REGULATOR REDD"/>
    <property type="match status" value="1"/>
</dbReference>
<dbReference type="Pfam" id="PF00486">
    <property type="entry name" value="Trans_reg_C"/>
    <property type="match status" value="1"/>
</dbReference>
<dbReference type="SUPFAM" id="SSF46894">
    <property type="entry name" value="C-terminal effector domain of the bipartite response regulators"/>
    <property type="match status" value="1"/>
</dbReference>
<dbReference type="SMART" id="SM01043">
    <property type="entry name" value="BTAD"/>
    <property type="match status" value="1"/>
</dbReference>
<dbReference type="CDD" id="cd15831">
    <property type="entry name" value="BTAD"/>
    <property type="match status" value="1"/>
</dbReference>
<proteinExistence type="inferred from homology"/>
<dbReference type="InterPro" id="IPR036388">
    <property type="entry name" value="WH-like_DNA-bd_sf"/>
</dbReference>
<dbReference type="Gene3D" id="1.10.10.10">
    <property type="entry name" value="Winged helix-like DNA-binding domain superfamily/Winged helix DNA-binding domain"/>
    <property type="match status" value="1"/>
</dbReference>
<dbReference type="SMART" id="SM00862">
    <property type="entry name" value="Trans_reg_C"/>
    <property type="match status" value="1"/>
</dbReference>
<dbReference type="Proteomes" id="UP001631957">
    <property type="component" value="Unassembled WGS sequence"/>
</dbReference>